<accession>A0AAW0EA21</accession>
<protein>
    <submittedName>
        <fullName evidence="2">Uncharacterized protein</fullName>
    </submittedName>
</protein>
<evidence type="ECO:0000313" key="3">
    <source>
        <dbReference type="Proteomes" id="UP001383192"/>
    </source>
</evidence>
<sequence>MTFWAEISIDQRQPISSLGSKNDRHSDQQEDPTIYLFIRPLTRLSEVEDWLNGEPFFWSLDENGTTQIPESTREQLGLPTLTPCQHAEVDFWSWPKYTYDVVYKWQVAKGFDPSTLDFAHSLGRPLFDSDTPEQSRSEEVVKEESEKPIESESPTTSDFDESFLSRLSKLSWWQAADDIPAFG</sequence>
<gene>
    <name evidence="2" type="ORF">VNI00_000455</name>
</gene>
<evidence type="ECO:0000313" key="2">
    <source>
        <dbReference type="EMBL" id="KAK7060724.1"/>
    </source>
</evidence>
<feature type="region of interest" description="Disordered" evidence="1">
    <location>
        <begin position="127"/>
        <end position="160"/>
    </location>
</feature>
<dbReference type="Proteomes" id="UP001383192">
    <property type="component" value="Unassembled WGS sequence"/>
</dbReference>
<dbReference type="EMBL" id="JAYKXP010000002">
    <property type="protein sequence ID" value="KAK7060724.1"/>
    <property type="molecule type" value="Genomic_DNA"/>
</dbReference>
<evidence type="ECO:0000256" key="1">
    <source>
        <dbReference type="SAM" id="MobiDB-lite"/>
    </source>
</evidence>
<keyword evidence="3" id="KW-1185">Reference proteome</keyword>
<feature type="compositionally biased region" description="Basic and acidic residues" evidence="1">
    <location>
        <begin position="133"/>
        <end position="150"/>
    </location>
</feature>
<proteinExistence type="predicted"/>
<comment type="caution">
    <text evidence="2">The sequence shown here is derived from an EMBL/GenBank/DDBJ whole genome shotgun (WGS) entry which is preliminary data.</text>
</comment>
<dbReference type="AlphaFoldDB" id="A0AAW0EA21"/>
<organism evidence="2 3">
    <name type="scientific">Paramarasmius palmivorus</name>
    <dbReference type="NCBI Taxonomy" id="297713"/>
    <lineage>
        <taxon>Eukaryota</taxon>
        <taxon>Fungi</taxon>
        <taxon>Dikarya</taxon>
        <taxon>Basidiomycota</taxon>
        <taxon>Agaricomycotina</taxon>
        <taxon>Agaricomycetes</taxon>
        <taxon>Agaricomycetidae</taxon>
        <taxon>Agaricales</taxon>
        <taxon>Marasmiineae</taxon>
        <taxon>Marasmiaceae</taxon>
        <taxon>Paramarasmius</taxon>
    </lineage>
</organism>
<reference evidence="2 3" key="1">
    <citation type="submission" date="2024-01" db="EMBL/GenBank/DDBJ databases">
        <title>A draft genome for a cacao thread blight-causing isolate of Paramarasmius palmivorus.</title>
        <authorList>
            <person name="Baruah I.K."/>
            <person name="Bukari Y."/>
            <person name="Amoako-Attah I."/>
            <person name="Meinhardt L.W."/>
            <person name="Bailey B.A."/>
            <person name="Cohen S.P."/>
        </authorList>
    </citation>
    <scope>NUCLEOTIDE SEQUENCE [LARGE SCALE GENOMIC DNA]</scope>
    <source>
        <strain evidence="2 3">GH-12</strain>
    </source>
</reference>
<name>A0AAW0EA21_9AGAR</name>